<organism evidence="10 11">
    <name type="scientific">Mycobacterium simulans</name>
    <dbReference type="NCBI Taxonomy" id="627089"/>
    <lineage>
        <taxon>Bacteria</taxon>
        <taxon>Bacillati</taxon>
        <taxon>Actinomycetota</taxon>
        <taxon>Actinomycetes</taxon>
        <taxon>Mycobacteriales</taxon>
        <taxon>Mycobacteriaceae</taxon>
        <taxon>Mycobacterium</taxon>
    </lineage>
</organism>
<evidence type="ECO:0000313" key="10">
    <source>
        <dbReference type="EMBL" id="SOJ53141.1"/>
    </source>
</evidence>
<evidence type="ECO:0000313" key="11">
    <source>
        <dbReference type="Proteomes" id="UP000554965"/>
    </source>
</evidence>
<dbReference type="Proteomes" id="UP000554965">
    <property type="component" value="Unassembled WGS sequence"/>
</dbReference>
<feature type="domain" description="Endonuclease/exonuclease/phosphatase" evidence="9">
    <location>
        <begin position="45"/>
        <end position="299"/>
    </location>
</feature>
<evidence type="ECO:0000256" key="6">
    <source>
        <dbReference type="PIRSR" id="PIRSR604808-2"/>
    </source>
</evidence>
<name>A0A7Z7IGL3_9MYCO</name>
<evidence type="ECO:0000259" key="9">
    <source>
        <dbReference type="Pfam" id="PF03372"/>
    </source>
</evidence>
<feature type="region of interest" description="Disordered" evidence="8">
    <location>
        <begin position="1"/>
        <end position="38"/>
    </location>
</feature>
<evidence type="ECO:0000256" key="3">
    <source>
        <dbReference type="ARBA" id="ARBA00022801"/>
    </source>
</evidence>
<keyword evidence="4 6" id="KW-0460">Magnesium</keyword>
<dbReference type="NCBIfam" id="TIGR00195">
    <property type="entry name" value="exoDNase_III"/>
    <property type="match status" value="1"/>
</dbReference>
<dbReference type="AlphaFoldDB" id="A0A7Z7IGL3"/>
<dbReference type="SUPFAM" id="SSF56219">
    <property type="entry name" value="DNase I-like"/>
    <property type="match status" value="1"/>
</dbReference>
<keyword evidence="6" id="KW-0464">Manganese</keyword>
<dbReference type="GO" id="GO:0046872">
    <property type="term" value="F:metal ion binding"/>
    <property type="evidence" value="ECO:0007669"/>
    <property type="project" value="UniProtKB-KW"/>
</dbReference>
<evidence type="ECO:0000256" key="5">
    <source>
        <dbReference type="PIRSR" id="PIRSR604808-1"/>
    </source>
</evidence>
<dbReference type="GO" id="GO:0008311">
    <property type="term" value="F:double-stranded DNA 3'-5' DNA exonuclease activity"/>
    <property type="evidence" value="ECO:0007669"/>
    <property type="project" value="UniProtKB-EC"/>
</dbReference>
<dbReference type="RefSeq" id="WP_186241453.1">
    <property type="nucleotide sequence ID" value="NZ_OCTY01000002.1"/>
</dbReference>
<protein>
    <submittedName>
        <fullName evidence="10">Exodeoxyribonuclease III</fullName>
        <ecNumber evidence="10">3.1.11.2</ecNumber>
    </submittedName>
</protein>
<dbReference type="NCBIfam" id="TIGR00633">
    <property type="entry name" value="xth"/>
    <property type="match status" value="1"/>
</dbReference>
<feature type="binding site" evidence="6">
    <location>
        <position position="75"/>
    </location>
    <ligand>
        <name>Mg(2+)</name>
        <dbReference type="ChEBI" id="CHEBI:18420"/>
        <label>1</label>
    </ligand>
</feature>
<dbReference type="InterPro" id="IPR036691">
    <property type="entry name" value="Endo/exonu/phosph_ase_sf"/>
</dbReference>
<dbReference type="InterPro" id="IPR004808">
    <property type="entry name" value="AP_endonuc_1"/>
</dbReference>
<feature type="site" description="Important for catalytic activity" evidence="7">
    <location>
        <position position="269"/>
    </location>
</feature>
<dbReference type="CDD" id="cd09086">
    <property type="entry name" value="ExoIII-like_AP-endo"/>
    <property type="match status" value="1"/>
</dbReference>
<dbReference type="InterPro" id="IPR037493">
    <property type="entry name" value="ExoIII-like"/>
</dbReference>
<comment type="similarity">
    <text evidence="1">Belongs to the DNA repair enzymes AP/ExoA family.</text>
</comment>
<keyword evidence="3 10" id="KW-0378">Hydrolase</keyword>
<proteinExistence type="inferred from homology"/>
<feature type="binding site" evidence="6">
    <location>
        <position position="48"/>
    </location>
    <ligand>
        <name>Mg(2+)</name>
        <dbReference type="ChEBI" id="CHEBI:18420"/>
        <label>1</label>
    </ligand>
</feature>
<gene>
    <name evidence="10" type="primary">xthA</name>
    <name evidence="10" type="ORF">MSIMFB_00642</name>
</gene>
<evidence type="ECO:0000256" key="7">
    <source>
        <dbReference type="PIRSR" id="PIRSR604808-3"/>
    </source>
</evidence>
<keyword evidence="2 6" id="KW-0479">Metal-binding</keyword>
<dbReference type="Gene3D" id="3.60.10.10">
    <property type="entry name" value="Endonuclease/exonuclease/phosphatase"/>
    <property type="match status" value="1"/>
</dbReference>
<evidence type="ECO:0000256" key="8">
    <source>
        <dbReference type="SAM" id="MobiDB-lite"/>
    </source>
</evidence>
<comment type="caution">
    <text evidence="10">The sequence shown here is derived from an EMBL/GenBank/DDBJ whole genome shotgun (WGS) entry which is preliminary data.</text>
</comment>
<comment type="cofactor">
    <cofactor evidence="6">
        <name>Mg(2+)</name>
        <dbReference type="ChEBI" id="CHEBI:18420"/>
    </cofactor>
    <cofactor evidence="6">
        <name>Mn(2+)</name>
        <dbReference type="ChEBI" id="CHEBI:29035"/>
    </cofactor>
    <text evidence="6">Probably binds two magnesium or manganese ions per subunit.</text>
</comment>
<feature type="binding site" evidence="6">
    <location>
        <position position="198"/>
    </location>
    <ligand>
        <name>Mg(2+)</name>
        <dbReference type="ChEBI" id="CHEBI:18420"/>
        <label>1</label>
    </ligand>
</feature>
<dbReference type="Pfam" id="PF03372">
    <property type="entry name" value="Exo_endo_phos"/>
    <property type="match status" value="1"/>
</dbReference>
<dbReference type="InterPro" id="IPR005135">
    <property type="entry name" value="Endo/exonuclease/phosphatase"/>
</dbReference>
<dbReference type="EMBL" id="OCTY01000002">
    <property type="protein sequence ID" value="SOJ53141.1"/>
    <property type="molecule type" value="Genomic_DNA"/>
</dbReference>
<feature type="binding site" evidence="6">
    <location>
        <position position="299"/>
    </location>
    <ligand>
        <name>Mg(2+)</name>
        <dbReference type="ChEBI" id="CHEBI:18420"/>
        <label>1</label>
    </ligand>
</feature>
<dbReference type="PANTHER" id="PTHR43250:SF2">
    <property type="entry name" value="EXODEOXYRIBONUCLEASE III"/>
    <property type="match status" value="1"/>
</dbReference>
<feature type="active site" evidence="5">
    <location>
        <position position="155"/>
    </location>
</feature>
<reference evidence="10 11" key="1">
    <citation type="submission" date="2017-10" db="EMBL/GenBank/DDBJ databases">
        <authorList>
            <consortium name="Urmite Genomes"/>
        </authorList>
    </citation>
    <scope>NUCLEOTIDE SEQUENCE [LARGE SCALE GENOMIC DNA]</scope>
    <source>
        <strain evidence="10 11">FB-527</strain>
    </source>
</reference>
<feature type="binding site" evidence="6">
    <location>
        <position position="298"/>
    </location>
    <ligand>
        <name>Mg(2+)</name>
        <dbReference type="ChEBI" id="CHEBI:18420"/>
        <label>1</label>
    </ligand>
</feature>
<accession>A0A7Z7IGL3</accession>
<evidence type="ECO:0000256" key="1">
    <source>
        <dbReference type="ARBA" id="ARBA00007092"/>
    </source>
</evidence>
<feature type="site" description="Interaction with DNA substrate" evidence="7">
    <location>
        <position position="299"/>
    </location>
</feature>
<feature type="binding site" evidence="6">
    <location>
        <position position="200"/>
    </location>
    <ligand>
        <name>Mg(2+)</name>
        <dbReference type="ChEBI" id="CHEBI:18420"/>
        <label>1</label>
    </ligand>
</feature>
<evidence type="ECO:0000256" key="2">
    <source>
        <dbReference type="ARBA" id="ARBA00022723"/>
    </source>
</evidence>
<feature type="site" description="Transition state stabilizer" evidence="7">
    <location>
        <position position="200"/>
    </location>
</feature>
<feature type="active site" description="Proton acceptor" evidence="5">
    <location>
        <position position="299"/>
    </location>
</feature>
<evidence type="ECO:0000256" key="4">
    <source>
        <dbReference type="ARBA" id="ARBA00022842"/>
    </source>
</evidence>
<dbReference type="EC" id="3.1.11.2" evidence="10"/>
<keyword evidence="11" id="KW-1185">Reference proteome</keyword>
<sequence>MPDGTDNGGDPPRPASPRLRSPQPDGGDPPRPASPRLRSPQLRLATWNVNSIRTRLDRVVDWLARADVDVLAMQETKCSDSQFPALPLFELGYEVAHVGFNQWNGVAIASRVGLDDVQVGFDGQPTWSSKPEVAATAEARALGATCGGVRVWSLYVPNGRTLDDPHYSYKLDWLAALRDTAEGWLRDDPMAPIALVGDWNIAPTDDDVWSTEFYRGSTHVSEPERKAFNAIVDAQFADVVRPFNPGPGVYTYWDYTQLRFPKKQGMRIDFILASPALADRVVDAQIVREERKGKAPSDHAPVLVDLRDT</sequence>
<dbReference type="GO" id="GO:0006281">
    <property type="term" value="P:DNA repair"/>
    <property type="evidence" value="ECO:0007669"/>
    <property type="project" value="InterPro"/>
</dbReference>
<dbReference type="PANTHER" id="PTHR43250">
    <property type="entry name" value="EXODEOXYRIBONUCLEASE III"/>
    <property type="match status" value="1"/>
</dbReference>
<dbReference type="PROSITE" id="PS51435">
    <property type="entry name" value="AP_NUCLEASE_F1_4"/>
    <property type="match status" value="1"/>
</dbReference>
<feature type="active site" description="Proton donor/acceptor" evidence="5">
    <location>
        <position position="198"/>
    </location>
</feature>